<reference evidence="1 2" key="1">
    <citation type="journal article" date="2018" name="Front. Plant Sci.">
        <title>Red Clover (Trifolium pratense) and Zigzag Clover (T. medium) - A Picture of Genomic Similarities and Differences.</title>
        <authorList>
            <person name="Dluhosova J."/>
            <person name="Istvanek J."/>
            <person name="Nedelnik J."/>
            <person name="Repkova J."/>
        </authorList>
    </citation>
    <scope>NUCLEOTIDE SEQUENCE [LARGE SCALE GENOMIC DNA]</scope>
    <source>
        <strain evidence="2">cv. 10/8</strain>
        <tissue evidence="1">Leaf</tissue>
    </source>
</reference>
<dbReference type="SUPFAM" id="SSF47095">
    <property type="entry name" value="HMG-box"/>
    <property type="match status" value="1"/>
</dbReference>
<dbReference type="EMBL" id="LXQA010066285">
    <property type="protein sequence ID" value="MCI07687.1"/>
    <property type="molecule type" value="Genomic_DNA"/>
</dbReference>
<sequence>MTDEEKKPYLDKVIELKAEYEKAMEIYNATEKEVLLYVLDQEEGSDKYDKDAPAVPTRQEIVTLRV</sequence>
<dbReference type="InterPro" id="IPR036910">
    <property type="entry name" value="HMG_box_dom_sf"/>
</dbReference>
<accession>A0A392P6Q3</accession>
<keyword evidence="2" id="KW-1185">Reference proteome</keyword>
<dbReference type="Gene3D" id="1.10.30.10">
    <property type="entry name" value="High mobility group box domain"/>
    <property type="match status" value="1"/>
</dbReference>
<evidence type="ECO:0000313" key="1">
    <source>
        <dbReference type="EMBL" id="MCI07687.1"/>
    </source>
</evidence>
<evidence type="ECO:0000313" key="2">
    <source>
        <dbReference type="Proteomes" id="UP000265520"/>
    </source>
</evidence>
<proteinExistence type="predicted"/>
<dbReference type="Proteomes" id="UP000265520">
    <property type="component" value="Unassembled WGS sequence"/>
</dbReference>
<dbReference type="AlphaFoldDB" id="A0A392P6Q3"/>
<comment type="caution">
    <text evidence="1">The sequence shown here is derived from an EMBL/GenBank/DDBJ whole genome shotgun (WGS) entry which is preliminary data.</text>
</comment>
<feature type="non-terminal residue" evidence="1">
    <location>
        <position position="66"/>
    </location>
</feature>
<protein>
    <submittedName>
        <fullName evidence="1">High mobility group B protein 7-like</fullName>
    </submittedName>
</protein>
<name>A0A392P6Q3_9FABA</name>
<organism evidence="1 2">
    <name type="scientific">Trifolium medium</name>
    <dbReference type="NCBI Taxonomy" id="97028"/>
    <lineage>
        <taxon>Eukaryota</taxon>
        <taxon>Viridiplantae</taxon>
        <taxon>Streptophyta</taxon>
        <taxon>Embryophyta</taxon>
        <taxon>Tracheophyta</taxon>
        <taxon>Spermatophyta</taxon>
        <taxon>Magnoliopsida</taxon>
        <taxon>eudicotyledons</taxon>
        <taxon>Gunneridae</taxon>
        <taxon>Pentapetalae</taxon>
        <taxon>rosids</taxon>
        <taxon>fabids</taxon>
        <taxon>Fabales</taxon>
        <taxon>Fabaceae</taxon>
        <taxon>Papilionoideae</taxon>
        <taxon>50 kb inversion clade</taxon>
        <taxon>NPAAA clade</taxon>
        <taxon>Hologalegina</taxon>
        <taxon>IRL clade</taxon>
        <taxon>Trifolieae</taxon>
        <taxon>Trifolium</taxon>
    </lineage>
</organism>